<reference evidence="4" key="1">
    <citation type="submission" date="2017-10" db="EMBL/GenBank/DDBJ databases">
        <title>Draft genome sequence of the planktic cyanobacteria Tychonema bourrellyi isolated from alpine lentic freshwater.</title>
        <authorList>
            <person name="Tett A."/>
            <person name="Armanini F."/>
            <person name="Asnicar F."/>
            <person name="Boscaini A."/>
            <person name="Pasolli E."/>
            <person name="Zolfo M."/>
            <person name="Donati C."/>
            <person name="Salmaso N."/>
            <person name="Segata N."/>
        </authorList>
    </citation>
    <scope>NUCLEOTIDE SEQUENCE</scope>
    <source>
        <strain evidence="4">FEM_GT703</strain>
    </source>
</reference>
<dbReference type="SUPFAM" id="SSF56601">
    <property type="entry name" value="beta-lactamase/transpeptidase-like"/>
    <property type="match status" value="1"/>
</dbReference>
<dbReference type="OrthoDB" id="440093at2"/>
<comment type="caution">
    <text evidence="4">The sequence shown here is derived from an EMBL/GenBank/DDBJ whole genome shotgun (WGS) entry which is preliminary data.</text>
</comment>
<name>A0A2G4F5E0_9CYAN</name>
<dbReference type="InterPro" id="IPR000871">
    <property type="entry name" value="Beta-lactam_class-A"/>
</dbReference>
<dbReference type="Pfam" id="PF13354">
    <property type="entry name" value="Beta-lactamase2"/>
    <property type="match status" value="1"/>
</dbReference>
<dbReference type="PANTHER" id="PTHR35333:SF3">
    <property type="entry name" value="BETA-LACTAMASE-TYPE TRANSPEPTIDASE FOLD CONTAINING PROTEIN"/>
    <property type="match status" value="1"/>
</dbReference>
<gene>
    <name evidence="4" type="ORF">CP500_002380</name>
</gene>
<protein>
    <recommendedName>
        <fullName evidence="3">Beta-lactamase class A catalytic domain-containing protein</fullName>
    </recommendedName>
</protein>
<keyword evidence="2" id="KW-0812">Transmembrane</keyword>
<dbReference type="PANTHER" id="PTHR35333">
    <property type="entry name" value="BETA-LACTAMASE"/>
    <property type="match status" value="1"/>
</dbReference>
<sequence length="429" mass="48594">MKYLTNRWREAVDTGRKPRQKAGFSEKKTALPRRLTNSRRPTNQRPVKSRRRVRKPFARLKYRNILYLILGAIAIGWIITLPFRSRRAIEPPVISPQEVLAPPTIPTPENVVDSSSDPTFTYNIKTPPNPVYSQELQVIVDEAAKIAATKGLPIEPLSISLLDVSNSQAHTSAGYQNQTLRFPASVAKLFWMVGFYSALEKGIITQKESSFTSDLEQMIRISNNDAASRILDKITDTQSGGRLVGEELQAWVTKRNQINTFFQSAGYNNIKITTKNYPIYYLRQEQPIGRDLQLRGDPSQPIRNQVTTDQAARLMYEIYTRQAVSSIASRKMAYLLTRDLDPKAWKNDPSNSIQGFLGESLPTNIYFGSKVGYTSKSRSEVAFVRTLDDRAIYILVVFADDPAYAKDETVFPAISRYVFDRLNARGPSR</sequence>
<feature type="compositionally biased region" description="Basic and acidic residues" evidence="1">
    <location>
        <begin position="7"/>
        <end position="16"/>
    </location>
</feature>
<dbReference type="AlphaFoldDB" id="A0A2G4F5E0"/>
<feature type="transmembrane region" description="Helical" evidence="2">
    <location>
        <begin position="64"/>
        <end position="83"/>
    </location>
</feature>
<organism evidence="4 5">
    <name type="scientific">Tychonema bourrellyi FEM_GT703</name>
    <dbReference type="NCBI Taxonomy" id="2040638"/>
    <lineage>
        <taxon>Bacteria</taxon>
        <taxon>Bacillati</taxon>
        <taxon>Cyanobacteriota</taxon>
        <taxon>Cyanophyceae</taxon>
        <taxon>Oscillatoriophycideae</taxon>
        <taxon>Oscillatoriales</taxon>
        <taxon>Microcoleaceae</taxon>
        <taxon>Tychonema</taxon>
    </lineage>
</organism>
<dbReference type="InterPro" id="IPR012338">
    <property type="entry name" value="Beta-lactam/transpept-like"/>
</dbReference>
<dbReference type="GO" id="GO:0030655">
    <property type="term" value="P:beta-lactam antibiotic catabolic process"/>
    <property type="evidence" value="ECO:0007669"/>
    <property type="project" value="InterPro"/>
</dbReference>
<dbReference type="Proteomes" id="UP000226442">
    <property type="component" value="Unassembled WGS sequence"/>
</dbReference>
<dbReference type="GO" id="GO:0046677">
    <property type="term" value="P:response to antibiotic"/>
    <property type="evidence" value="ECO:0007669"/>
    <property type="project" value="InterPro"/>
</dbReference>
<dbReference type="Gene3D" id="3.40.710.10">
    <property type="entry name" value="DD-peptidase/beta-lactamase superfamily"/>
    <property type="match status" value="1"/>
</dbReference>
<proteinExistence type="predicted"/>
<feature type="domain" description="Beta-lactamase class A catalytic" evidence="3">
    <location>
        <begin position="160"/>
        <end position="398"/>
    </location>
</feature>
<evidence type="ECO:0000256" key="1">
    <source>
        <dbReference type="SAM" id="MobiDB-lite"/>
    </source>
</evidence>
<evidence type="ECO:0000313" key="5">
    <source>
        <dbReference type="Proteomes" id="UP000226442"/>
    </source>
</evidence>
<evidence type="ECO:0000256" key="2">
    <source>
        <dbReference type="SAM" id="Phobius"/>
    </source>
</evidence>
<dbReference type="InterPro" id="IPR045155">
    <property type="entry name" value="Beta-lactam_cat"/>
</dbReference>
<keyword evidence="5" id="KW-1185">Reference proteome</keyword>
<evidence type="ECO:0000259" key="3">
    <source>
        <dbReference type="Pfam" id="PF13354"/>
    </source>
</evidence>
<evidence type="ECO:0000313" key="4">
    <source>
        <dbReference type="EMBL" id="PHX57004.1"/>
    </source>
</evidence>
<dbReference type="GO" id="GO:0008800">
    <property type="term" value="F:beta-lactamase activity"/>
    <property type="evidence" value="ECO:0007669"/>
    <property type="project" value="InterPro"/>
</dbReference>
<accession>A0A2G4F5E0</accession>
<dbReference type="EMBL" id="NXIB02000008">
    <property type="protein sequence ID" value="PHX57004.1"/>
    <property type="molecule type" value="Genomic_DNA"/>
</dbReference>
<feature type="region of interest" description="Disordered" evidence="1">
    <location>
        <begin position="1"/>
        <end position="52"/>
    </location>
</feature>
<keyword evidence="2" id="KW-0472">Membrane</keyword>
<keyword evidence="2" id="KW-1133">Transmembrane helix</keyword>